<keyword evidence="2" id="KW-1133">Transmembrane helix</keyword>
<gene>
    <name evidence="3" type="ORF">Cflav_PD1858</name>
</gene>
<feature type="transmembrane region" description="Helical" evidence="2">
    <location>
        <begin position="30"/>
        <end position="49"/>
    </location>
</feature>
<evidence type="ECO:0000313" key="3">
    <source>
        <dbReference type="EMBL" id="EEF59310.1"/>
    </source>
</evidence>
<evidence type="ECO:0000256" key="2">
    <source>
        <dbReference type="SAM" id="Phobius"/>
    </source>
</evidence>
<sequence>MMLSMDADQSPRMNTNSNGRRLSTIRSGMTLVEVLLVVAIGFVLFFVLIPPPGHRHNRVIAARMTCMRNLKQIAMAELLWGADNGGRFCATVSTNFGGSLEMLHAGQVAAHFEILNIYLKSAPTLYHCPMDSRQATNATGIKNGEVSYFVSLDADFGRSNLCLVGDRNLTIKGSDAQAGMLVLRSDSKAAWTKEMHSIKSWERNGVVALPDGHAEVVLEKTMARLTQLGAQANRLVFP</sequence>
<dbReference type="EMBL" id="ABOX02000029">
    <property type="protein sequence ID" value="EEF59310.1"/>
    <property type="molecule type" value="Genomic_DNA"/>
</dbReference>
<dbReference type="AlphaFoldDB" id="B9XLA7"/>
<keyword evidence="2" id="KW-0812">Transmembrane</keyword>
<protein>
    <recommendedName>
        <fullName evidence="5">Prepilin-type N-terminal cleavage/methylation domain-containing protein</fullName>
    </recommendedName>
</protein>
<comment type="caution">
    <text evidence="3">The sequence shown here is derived from an EMBL/GenBank/DDBJ whole genome shotgun (WGS) entry which is preliminary data.</text>
</comment>
<evidence type="ECO:0008006" key="5">
    <source>
        <dbReference type="Google" id="ProtNLM"/>
    </source>
</evidence>
<evidence type="ECO:0000256" key="1">
    <source>
        <dbReference type="SAM" id="MobiDB-lite"/>
    </source>
</evidence>
<keyword evidence="2" id="KW-0472">Membrane</keyword>
<keyword evidence="4" id="KW-1185">Reference proteome</keyword>
<proteinExistence type="predicted"/>
<dbReference type="Proteomes" id="UP000003688">
    <property type="component" value="Unassembled WGS sequence"/>
</dbReference>
<accession>B9XLA7</accession>
<dbReference type="InterPro" id="IPR012902">
    <property type="entry name" value="N_methyl_site"/>
</dbReference>
<organism evidence="3 4">
    <name type="scientific">Pedosphaera parvula (strain Ellin514)</name>
    <dbReference type="NCBI Taxonomy" id="320771"/>
    <lineage>
        <taxon>Bacteria</taxon>
        <taxon>Pseudomonadati</taxon>
        <taxon>Verrucomicrobiota</taxon>
        <taxon>Pedosphaerae</taxon>
        <taxon>Pedosphaerales</taxon>
        <taxon>Pedosphaeraceae</taxon>
        <taxon>Pedosphaera</taxon>
    </lineage>
</organism>
<evidence type="ECO:0000313" key="4">
    <source>
        <dbReference type="Proteomes" id="UP000003688"/>
    </source>
</evidence>
<dbReference type="STRING" id="320771.Cflav_PD1858"/>
<reference evidence="3 4" key="1">
    <citation type="journal article" date="2011" name="J. Bacteriol.">
        <title>Genome sequence of 'Pedosphaera parvula' Ellin514, an aerobic Verrucomicrobial isolate from pasture soil.</title>
        <authorList>
            <person name="Kant R."/>
            <person name="van Passel M.W."/>
            <person name="Sangwan P."/>
            <person name="Palva A."/>
            <person name="Lucas S."/>
            <person name="Copeland A."/>
            <person name="Lapidus A."/>
            <person name="Glavina Del Rio T."/>
            <person name="Dalin E."/>
            <person name="Tice H."/>
            <person name="Bruce D."/>
            <person name="Goodwin L."/>
            <person name="Pitluck S."/>
            <person name="Chertkov O."/>
            <person name="Larimer F.W."/>
            <person name="Land M.L."/>
            <person name="Hauser L."/>
            <person name="Brettin T.S."/>
            <person name="Detter J.C."/>
            <person name="Han S."/>
            <person name="de Vos W.M."/>
            <person name="Janssen P.H."/>
            <person name="Smidt H."/>
        </authorList>
    </citation>
    <scope>NUCLEOTIDE SEQUENCE [LARGE SCALE GENOMIC DNA]</scope>
    <source>
        <strain evidence="3 4">Ellin514</strain>
    </source>
</reference>
<dbReference type="PROSITE" id="PS00409">
    <property type="entry name" value="PROKAR_NTER_METHYL"/>
    <property type="match status" value="1"/>
</dbReference>
<feature type="region of interest" description="Disordered" evidence="1">
    <location>
        <begin position="1"/>
        <end position="20"/>
    </location>
</feature>
<name>B9XLA7_PEDPL</name>
<feature type="compositionally biased region" description="Polar residues" evidence="1">
    <location>
        <begin position="11"/>
        <end position="20"/>
    </location>
</feature>